<name>A0A4P6KX45_9BURK</name>
<organism evidence="1 2">
    <name type="scientific">Pseudoduganella lutea</name>
    <dbReference type="NCBI Taxonomy" id="321985"/>
    <lineage>
        <taxon>Bacteria</taxon>
        <taxon>Pseudomonadati</taxon>
        <taxon>Pseudomonadota</taxon>
        <taxon>Betaproteobacteria</taxon>
        <taxon>Burkholderiales</taxon>
        <taxon>Oxalobacteraceae</taxon>
        <taxon>Telluria group</taxon>
        <taxon>Pseudoduganella</taxon>
    </lineage>
</organism>
<dbReference type="Proteomes" id="UP000290637">
    <property type="component" value="Chromosome"/>
</dbReference>
<evidence type="ECO:0000313" key="1">
    <source>
        <dbReference type="EMBL" id="QBE63550.1"/>
    </source>
</evidence>
<evidence type="ECO:0000313" key="2">
    <source>
        <dbReference type="Proteomes" id="UP000290637"/>
    </source>
</evidence>
<protein>
    <submittedName>
        <fullName evidence="1">Uncharacterized protein</fullName>
    </submittedName>
</protein>
<accession>A0A4P6KX45</accession>
<sequence length="130" mass="14807">MSREVIADVIARKRELYHQEYTLQLREFDMEEKFLFAGEAGLPEQRKQMNELADAFKFLHQKLKRAHLFGLQHTKALPPGCTKCYIDSGELRIMAQPASSPSGPSLFTCTRCGHRLRMTPATRHCAVGQS</sequence>
<dbReference type="AlphaFoldDB" id="A0A4P6KX45"/>
<dbReference type="EMBL" id="CP035913">
    <property type="protein sequence ID" value="QBE63550.1"/>
    <property type="molecule type" value="Genomic_DNA"/>
</dbReference>
<dbReference type="RefSeq" id="WP_130186672.1">
    <property type="nucleotide sequence ID" value="NZ_CP035913.1"/>
</dbReference>
<gene>
    <name evidence="1" type="ORF">EWM63_11675</name>
</gene>
<keyword evidence="2" id="KW-1185">Reference proteome</keyword>
<dbReference type="KEGG" id="plue:EWM63_11675"/>
<reference evidence="1 2" key="1">
    <citation type="submission" date="2019-02" db="EMBL/GenBank/DDBJ databases">
        <title>Draft Genome Sequences of Six Type Strains of the Genus Massilia.</title>
        <authorList>
            <person name="Miess H."/>
            <person name="Frediansyhah A."/>
            <person name="Gross H."/>
        </authorList>
    </citation>
    <scope>NUCLEOTIDE SEQUENCE [LARGE SCALE GENOMIC DNA]</scope>
    <source>
        <strain evidence="1 2">DSM 17473</strain>
    </source>
</reference>
<proteinExistence type="predicted"/>